<organism evidence="6 7">
    <name type="scientific">Gottfriedia acidiceleris</name>
    <dbReference type="NCBI Taxonomy" id="371036"/>
    <lineage>
        <taxon>Bacteria</taxon>
        <taxon>Bacillati</taxon>
        <taxon>Bacillota</taxon>
        <taxon>Bacilli</taxon>
        <taxon>Bacillales</taxon>
        <taxon>Bacillaceae</taxon>
        <taxon>Gottfriedia</taxon>
    </lineage>
</organism>
<dbReference type="RefSeq" id="WP_248267228.1">
    <property type="nucleotide sequence ID" value="NZ_CP096034.1"/>
</dbReference>
<dbReference type="PROSITE" id="PS00071">
    <property type="entry name" value="GAPDH"/>
    <property type="match status" value="1"/>
</dbReference>
<evidence type="ECO:0000256" key="4">
    <source>
        <dbReference type="RuleBase" id="RU361160"/>
    </source>
</evidence>
<reference evidence="6 7" key="1">
    <citation type="submission" date="2022-04" db="EMBL/GenBank/DDBJ databases">
        <title>Mechanism of arsenic methylation and mitigation arsenic toxicity by Bacillus sp. LH14 from an Arsenic-Contaminated Paddy Soil.</title>
        <authorList>
            <person name="Wang D."/>
        </authorList>
    </citation>
    <scope>NUCLEOTIDE SEQUENCE [LARGE SCALE GENOMIC DNA]</scope>
    <source>
        <strain evidence="6 7">LH14</strain>
    </source>
</reference>
<dbReference type="InterPro" id="IPR036291">
    <property type="entry name" value="NAD(P)-bd_dom_sf"/>
</dbReference>
<dbReference type="CDD" id="cd05214">
    <property type="entry name" value="GAPDH_I_N"/>
    <property type="match status" value="1"/>
</dbReference>
<proteinExistence type="inferred from homology"/>
<protein>
    <recommendedName>
        <fullName evidence="4">Glyceraldehyde-3-phosphate dehydrogenase</fullName>
        <ecNumber evidence="4">1.2.1.-</ecNumber>
    </recommendedName>
</protein>
<dbReference type="SMART" id="SM00846">
    <property type="entry name" value="Gp_dh_N"/>
    <property type="match status" value="1"/>
</dbReference>
<accession>A0ABY4JJJ4</accession>
<dbReference type="PIRSF" id="PIRSF000149">
    <property type="entry name" value="GAP_DH"/>
    <property type="match status" value="1"/>
</dbReference>
<keyword evidence="7" id="KW-1185">Reference proteome</keyword>
<dbReference type="PRINTS" id="PR00078">
    <property type="entry name" value="G3PDHDRGNASE"/>
</dbReference>
<evidence type="ECO:0000256" key="3">
    <source>
        <dbReference type="RuleBase" id="RU000397"/>
    </source>
</evidence>
<dbReference type="NCBIfam" id="TIGR01534">
    <property type="entry name" value="GAPDH-I"/>
    <property type="match status" value="1"/>
</dbReference>
<dbReference type="EMBL" id="CP096034">
    <property type="protein sequence ID" value="UPM54013.1"/>
    <property type="molecule type" value="Genomic_DNA"/>
</dbReference>
<feature type="domain" description="Glyceraldehyde 3-phosphate dehydrogenase NAD(P) binding" evidence="5">
    <location>
        <begin position="3"/>
        <end position="152"/>
    </location>
</feature>
<sequence>MATKIGINGFGRIGRMVFRAALNNPNVEVVAINDLTDAKTLAHLLKYDSVHGSVNADVAVNGDSIVVNGSEIKVIAERDPAALPWSDYGVEVVVESTGRFTDKKDAEKHLGGSVKKVIISAPASNEDITIVMGVNDDKYDAASHNVISNASCTTNCLAPFAKVLDEKFGIKRGMMTTVHSYTNDQQILDLPHKDLRRARAAAMSMIPTTTGAAKAVSLVLPQLKGKLNGGAVRVPTANVSLVDLVVELNAEVTAEEVNAAFKAASEGELKGILGYSEEPLVSIDYNGCTNSSTIDALSTMTMEGNMVKILSWYDNETGYSTRVVDLVAHIASKGL</sequence>
<name>A0ABY4JJJ4_9BACI</name>
<dbReference type="Gene3D" id="3.30.360.10">
    <property type="entry name" value="Dihydrodipicolinate Reductase, domain 2"/>
    <property type="match status" value="1"/>
</dbReference>
<dbReference type="EC" id="1.2.1.-" evidence="4"/>
<evidence type="ECO:0000313" key="7">
    <source>
        <dbReference type="Proteomes" id="UP000830639"/>
    </source>
</evidence>
<dbReference type="InterPro" id="IPR020828">
    <property type="entry name" value="GlycerAld_3-P_DH_NAD(P)-bd"/>
</dbReference>
<dbReference type="Pfam" id="PF02800">
    <property type="entry name" value="Gp_dh_C"/>
    <property type="match status" value="1"/>
</dbReference>
<dbReference type="InterPro" id="IPR006424">
    <property type="entry name" value="Glyceraldehyde-3-P_DH_1"/>
</dbReference>
<dbReference type="Proteomes" id="UP000830639">
    <property type="component" value="Chromosome"/>
</dbReference>
<dbReference type="InterPro" id="IPR020830">
    <property type="entry name" value="GlycerAld_3-P_DH_AS"/>
</dbReference>
<dbReference type="Pfam" id="PF00044">
    <property type="entry name" value="Gp_dh_N"/>
    <property type="match status" value="1"/>
</dbReference>
<dbReference type="InterPro" id="IPR020831">
    <property type="entry name" value="GlycerAld/Erythrose_P_DH"/>
</dbReference>
<dbReference type="CDD" id="cd18126">
    <property type="entry name" value="GAPDH_I_C"/>
    <property type="match status" value="1"/>
</dbReference>
<gene>
    <name evidence="6" type="primary">gap</name>
    <name evidence="6" type="ORF">MY490_20075</name>
</gene>
<comment type="similarity">
    <text evidence="1 3">Belongs to the glyceraldehyde-3-phosphate dehydrogenase family.</text>
</comment>
<evidence type="ECO:0000256" key="2">
    <source>
        <dbReference type="ARBA" id="ARBA00023002"/>
    </source>
</evidence>
<dbReference type="PANTHER" id="PTHR43148">
    <property type="entry name" value="GLYCERALDEHYDE-3-PHOSPHATE DEHYDROGENASE 2"/>
    <property type="match status" value="1"/>
</dbReference>
<dbReference type="InterPro" id="IPR020829">
    <property type="entry name" value="GlycerAld_3-P_DH_cat"/>
</dbReference>
<evidence type="ECO:0000256" key="1">
    <source>
        <dbReference type="ARBA" id="ARBA00007406"/>
    </source>
</evidence>
<dbReference type="Gene3D" id="3.40.50.720">
    <property type="entry name" value="NAD(P)-binding Rossmann-like Domain"/>
    <property type="match status" value="1"/>
</dbReference>
<evidence type="ECO:0000313" key="6">
    <source>
        <dbReference type="EMBL" id="UPM54013.1"/>
    </source>
</evidence>
<dbReference type="SUPFAM" id="SSF55347">
    <property type="entry name" value="Glyceraldehyde-3-phosphate dehydrogenase-like, C-terminal domain"/>
    <property type="match status" value="1"/>
</dbReference>
<keyword evidence="2 4" id="KW-0560">Oxidoreductase</keyword>
<dbReference type="SUPFAM" id="SSF51735">
    <property type="entry name" value="NAD(P)-binding Rossmann-fold domains"/>
    <property type="match status" value="1"/>
</dbReference>
<evidence type="ECO:0000259" key="5">
    <source>
        <dbReference type="SMART" id="SM00846"/>
    </source>
</evidence>